<feature type="compositionally biased region" description="Low complexity" evidence="7">
    <location>
        <begin position="1666"/>
        <end position="1697"/>
    </location>
</feature>
<dbReference type="GO" id="GO:0009881">
    <property type="term" value="F:photoreceptor activity"/>
    <property type="evidence" value="ECO:0007669"/>
    <property type="project" value="UniProtKB-KW"/>
</dbReference>
<feature type="transmembrane region" description="Helical" evidence="8">
    <location>
        <begin position="1991"/>
        <end position="2013"/>
    </location>
</feature>
<dbReference type="Gene3D" id="3.30.450.20">
    <property type="entry name" value="PAS domain"/>
    <property type="match status" value="3"/>
</dbReference>
<dbReference type="InterPro" id="IPR035965">
    <property type="entry name" value="PAS-like_dom_sf"/>
</dbReference>
<evidence type="ECO:0000256" key="6">
    <source>
        <dbReference type="ARBA" id="ARBA00022840"/>
    </source>
</evidence>
<gene>
    <name evidence="11" type="ORF">COHA_008714</name>
</gene>
<keyword evidence="8" id="KW-0472">Membrane</keyword>
<evidence type="ECO:0000259" key="9">
    <source>
        <dbReference type="PROSITE" id="PS50112"/>
    </source>
</evidence>
<dbReference type="InterPro" id="IPR036047">
    <property type="entry name" value="F-box-like_dom_sf"/>
</dbReference>
<dbReference type="Proteomes" id="UP001205105">
    <property type="component" value="Unassembled WGS sequence"/>
</dbReference>
<feature type="compositionally biased region" description="Basic and acidic residues" evidence="7">
    <location>
        <begin position="414"/>
        <end position="433"/>
    </location>
</feature>
<keyword evidence="3" id="KW-0808">Transferase</keyword>
<dbReference type="EMBL" id="JADXDR010000152">
    <property type="protein sequence ID" value="KAI7837456.1"/>
    <property type="molecule type" value="Genomic_DNA"/>
</dbReference>
<dbReference type="FunFam" id="3.30.450.20:FF:000060">
    <property type="entry name" value="Sensor protein FixL"/>
    <property type="match status" value="1"/>
</dbReference>
<feature type="transmembrane region" description="Helical" evidence="8">
    <location>
        <begin position="749"/>
        <end position="770"/>
    </location>
</feature>
<dbReference type="InterPro" id="IPR000014">
    <property type="entry name" value="PAS"/>
</dbReference>
<evidence type="ECO:0008006" key="13">
    <source>
        <dbReference type="Google" id="ProtNLM"/>
    </source>
</evidence>
<feature type="region of interest" description="Disordered" evidence="7">
    <location>
        <begin position="1925"/>
        <end position="1958"/>
    </location>
</feature>
<dbReference type="InterPro" id="IPR052552">
    <property type="entry name" value="YeaO-like"/>
</dbReference>
<dbReference type="Pfam" id="PF00989">
    <property type="entry name" value="PAS"/>
    <property type="match status" value="1"/>
</dbReference>
<evidence type="ECO:0000256" key="2">
    <source>
        <dbReference type="ARBA" id="ARBA00022606"/>
    </source>
</evidence>
<dbReference type="GO" id="GO:0006355">
    <property type="term" value="P:regulation of DNA-templated transcription"/>
    <property type="evidence" value="ECO:0007669"/>
    <property type="project" value="InterPro"/>
</dbReference>
<dbReference type="SUPFAM" id="SSF55785">
    <property type="entry name" value="PYP-like sensor domain (PAS domain)"/>
    <property type="match status" value="2"/>
</dbReference>
<accession>A0AAD5GYJ3</accession>
<dbReference type="Gene3D" id="1.20.1280.50">
    <property type="match status" value="1"/>
</dbReference>
<dbReference type="SUPFAM" id="SSF81383">
    <property type="entry name" value="F-box domain"/>
    <property type="match status" value="1"/>
</dbReference>
<evidence type="ECO:0000259" key="10">
    <source>
        <dbReference type="PROSITE" id="PS50181"/>
    </source>
</evidence>
<dbReference type="PANTHER" id="PTHR31600:SF2">
    <property type="entry name" value="GAMETE ENRICHED GENE 10 PROTEIN-RELATED"/>
    <property type="match status" value="1"/>
</dbReference>
<dbReference type="InterPro" id="IPR057352">
    <property type="entry name" value="TPR_TmcB/C"/>
</dbReference>
<dbReference type="InterPro" id="IPR001810">
    <property type="entry name" value="F-box_dom"/>
</dbReference>
<feature type="transmembrane region" description="Helical" evidence="8">
    <location>
        <begin position="580"/>
        <end position="599"/>
    </location>
</feature>
<dbReference type="PROSITE" id="PS50181">
    <property type="entry name" value="FBOX"/>
    <property type="match status" value="1"/>
</dbReference>
<feature type="compositionally biased region" description="Polar residues" evidence="7">
    <location>
        <begin position="1939"/>
        <end position="1948"/>
    </location>
</feature>
<keyword evidence="8" id="KW-0812">Transmembrane</keyword>
<dbReference type="NCBIfam" id="TIGR00229">
    <property type="entry name" value="sensory_box"/>
    <property type="match status" value="2"/>
</dbReference>
<dbReference type="PANTHER" id="PTHR31600">
    <property type="entry name" value="TINY MACROCYSTS PROTEIN B-RELATED"/>
    <property type="match status" value="1"/>
</dbReference>
<keyword evidence="4" id="KW-0547">Nucleotide-binding</keyword>
<dbReference type="GO" id="GO:0016301">
    <property type="term" value="F:kinase activity"/>
    <property type="evidence" value="ECO:0007669"/>
    <property type="project" value="UniProtKB-KW"/>
</dbReference>
<dbReference type="InterPro" id="IPR052994">
    <property type="entry name" value="Tiny_macrocysts_regulators"/>
</dbReference>
<keyword evidence="1" id="KW-0600">Photoreceptor protein</keyword>
<feature type="compositionally biased region" description="Low complexity" evidence="7">
    <location>
        <begin position="1927"/>
        <end position="1937"/>
    </location>
</feature>
<keyword evidence="5" id="KW-0418">Kinase</keyword>
<evidence type="ECO:0000313" key="12">
    <source>
        <dbReference type="Proteomes" id="UP001205105"/>
    </source>
</evidence>
<evidence type="ECO:0000256" key="3">
    <source>
        <dbReference type="ARBA" id="ARBA00022679"/>
    </source>
</evidence>
<dbReference type="GO" id="GO:0005524">
    <property type="term" value="F:ATP binding"/>
    <property type="evidence" value="ECO:0007669"/>
    <property type="project" value="UniProtKB-KW"/>
</dbReference>
<name>A0AAD5GYJ3_9CHLO</name>
<feature type="domain" description="PAS" evidence="9">
    <location>
        <begin position="1042"/>
        <end position="1088"/>
    </location>
</feature>
<evidence type="ECO:0000256" key="7">
    <source>
        <dbReference type="SAM" id="MobiDB-lite"/>
    </source>
</evidence>
<feature type="region of interest" description="Disordered" evidence="7">
    <location>
        <begin position="1745"/>
        <end position="1871"/>
    </location>
</feature>
<dbReference type="PROSITE" id="PS50112">
    <property type="entry name" value="PAS"/>
    <property type="match status" value="1"/>
</dbReference>
<feature type="transmembrane region" description="Helical" evidence="8">
    <location>
        <begin position="483"/>
        <end position="504"/>
    </location>
</feature>
<dbReference type="Pfam" id="PF22752">
    <property type="entry name" value="DUF488-N3i"/>
    <property type="match status" value="1"/>
</dbReference>
<evidence type="ECO:0000256" key="5">
    <source>
        <dbReference type="ARBA" id="ARBA00022777"/>
    </source>
</evidence>
<feature type="transmembrane region" description="Helical" evidence="8">
    <location>
        <begin position="540"/>
        <end position="559"/>
    </location>
</feature>
<keyword evidence="2" id="KW-0716">Sensory transduction</keyword>
<feature type="region of interest" description="Disordered" evidence="7">
    <location>
        <begin position="387"/>
        <end position="434"/>
    </location>
</feature>
<evidence type="ECO:0000256" key="4">
    <source>
        <dbReference type="ARBA" id="ARBA00022741"/>
    </source>
</evidence>
<evidence type="ECO:0000313" key="11">
    <source>
        <dbReference type="EMBL" id="KAI7837456.1"/>
    </source>
</evidence>
<feature type="domain" description="F-box" evidence="10">
    <location>
        <begin position="92"/>
        <end position="138"/>
    </location>
</feature>
<feature type="compositionally biased region" description="Low complexity" evidence="7">
    <location>
        <begin position="1772"/>
        <end position="1803"/>
    </location>
</feature>
<keyword evidence="6" id="KW-0067">ATP-binding</keyword>
<feature type="transmembrane region" description="Helical" evidence="8">
    <location>
        <begin position="720"/>
        <end position="743"/>
    </location>
</feature>
<keyword evidence="1" id="KW-0157">Chromophore</keyword>
<dbReference type="Pfam" id="PF13426">
    <property type="entry name" value="PAS_9"/>
    <property type="match status" value="2"/>
</dbReference>
<dbReference type="Pfam" id="PF25474">
    <property type="entry name" value="TPR_TmcB"/>
    <property type="match status" value="1"/>
</dbReference>
<evidence type="ECO:0000256" key="8">
    <source>
        <dbReference type="SAM" id="Phobius"/>
    </source>
</evidence>
<feature type="transmembrane region" description="Helical" evidence="8">
    <location>
        <begin position="691"/>
        <end position="708"/>
    </location>
</feature>
<feature type="compositionally biased region" description="Low complexity" evidence="7">
    <location>
        <begin position="147"/>
        <end position="172"/>
    </location>
</feature>
<dbReference type="Pfam" id="PF12937">
    <property type="entry name" value="F-box-like"/>
    <property type="match status" value="1"/>
</dbReference>
<feature type="transmembrane region" description="Helical" evidence="8">
    <location>
        <begin position="624"/>
        <end position="647"/>
    </location>
</feature>
<dbReference type="SMART" id="SM00091">
    <property type="entry name" value="PAS"/>
    <property type="match status" value="3"/>
</dbReference>
<feature type="region of interest" description="Disordered" evidence="7">
    <location>
        <begin position="145"/>
        <end position="181"/>
    </location>
</feature>
<organism evidence="11 12">
    <name type="scientific">Chlorella ohadii</name>
    <dbReference type="NCBI Taxonomy" id="2649997"/>
    <lineage>
        <taxon>Eukaryota</taxon>
        <taxon>Viridiplantae</taxon>
        <taxon>Chlorophyta</taxon>
        <taxon>core chlorophytes</taxon>
        <taxon>Trebouxiophyceae</taxon>
        <taxon>Chlorellales</taxon>
        <taxon>Chlorellaceae</taxon>
        <taxon>Chlorella clade</taxon>
        <taxon>Chlorella</taxon>
    </lineage>
</organism>
<proteinExistence type="predicted"/>
<comment type="caution">
    <text evidence="11">The sequence shown here is derived from an EMBL/GenBank/DDBJ whole genome shotgun (WGS) entry which is preliminary data.</text>
</comment>
<feature type="compositionally biased region" description="Acidic residues" evidence="7">
    <location>
        <begin position="1834"/>
        <end position="1844"/>
    </location>
</feature>
<sequence>MVGTRSRKRAAEPTEEPDAAVTLEQVLGAVDAARAAILERAATVSTAQVLELCRQQLGLADAAPLRPFRQAAKERALQLLEEQGQRPAGASPPSAADLPLAVLVEILKQLDHDSLFCALQCCRAWRAAGTEPALWQQQCAQREQSMPQQAQEPQQAQQAQEVPAAPPALEQPAQPPGGGWQERYRQHYSSSCYDCFRPTERRTLQAGSLRLRLCHDCSAAYDSPRPHHRLVAASTAKRQYCLREEGVALHSCALTSLLATMHDIKLVRAFDLAKGKARKAGTTVLVDALWARGIKKQNLPLDDWCKAVAPSKGLREWFGHDPAKWPEFQRRYAAELDGNSSAWQPLLSAAQRGPLTLVYSARDEQHNNAVALRGYLQGKLQAAGAAAGGSGGAASARGKEAKKRGGAAATAGKGGERSERSAKRARRSEDVASRESLGILGRDSGDTGDADLLRGNSNSKKETFFKLLFYIYTDRYLPTDWRYVGLAVLLQWVQLLLLFFGPGFDWNIDWHGNSFWRFYTRLQLQNAITQRSYKTYEATLFGGTGLLLLILAIVGWLHLVLRTKTHFRWQWPSHLLRMSVCIIFTTLQTSYLLLFTVAVDCGKKAGGFKNYYFPDKACFDMPHAAFFGLSVVMMLVFQALSVLFALIECGATEPLSRNFLSLSNGSHFILRRFIKFLLPLVPMALRNVPRWEGWALLLLTTWFLYITVRRSPYHRTYLNVGEGALYSMCWWASGLALIGVYYPQYWPKLTTAFLAGALPMALAFGCLTYWRLHRMWRVAMLFERWTPQLPRREVHKFHDAEEVEVVARVAHKLMRTETLDWVPIPLWVACAGNALRAGLAQFPDSAFLNIQLGTFEAVLRQEASGGLTYLQKARKCPGITIAERFQCFVREQEKLAKKSKASAESDASAIMDVTSWAEYQANYRAVIRAHKAALGAVKSFWQLLLHSDVSMTSLQRHFLRIEKARGQAERSYRAIMERYPNNPRILRAYSRFLQQASGSLKNDPHGSARYGASAARIEMRQNEARSELVFSQILDRQFKDPIAEKMMAMVDETADAVCIINLEGLVQFVNDPFLRLFGYRKGELEGSNVARIMPNPFSAQHDSYLRNYATSRVPRILDTAREVVALHKHRFVFGVTLCVTPVTLGGVECFMVSQGVIQPITDDPRVATAYCVSSGTVVCVSRGFGNVLGWAAEDSFASLSSTAEKAGSIVSQIIGGTVGEVQEYGELMIQTRYGEEVRVSCKGARAGTDAGRVAKIHLAYSDRYSGLLVVSPASSRIIYANQTISDLLGYNTEALIKMRLHELMPEPYAQLHQRYIKGRDLSRCPGLKCRSGRVVEFRSKSGKLVPALMELTERATETGNVFSVKVAPVANKEEAEYNRVSLSVNEQGEIVAPPQGNVGILGLQADEVAGRPLSDLIDLYRRDKRSVAEVHAELLAKVRSKEAASIRVSAGVRGRRSVPSVLLVQLPSEEDAKEGGAPPAVMHLYRADYLEGIIELDSSCKVKKASEELCLIFGLPTGELVGEPIQKVLPNVCPNGKSSELLVARGQHGGAKRSIGAVVSAEGVHPDGRPLHVSLQASESTERPGRYMARVIVPRPISSVTMLADQAAAGAAGTAANRWAAAGAAAAGGILQPGLYSAAIAGPPGGDSSGASGANPPPGCPFHRALSGGSSLLQRLGVGGSRPASLGAAPPGAAPAQGEGGGTCPINPDTAGVLAGLSFPDSSQFADPAVAAAAAAEIAAARAGGSMASGSRPGTQGGSGVNPPPACPFHRPATGASQPAAGTGAQGGTEAAEAEPGSAGPSERSMGISSQDEPGEAKAELEAAGSGGEQQEGGGDEEEVDQEELAAKRKMVESWLSSQAAGPSGAAAGGAAGADTIAAAGGAPAHARGRSGGAGDEVLAGSPAKLALMAAPDVALALGDEPGGKAAGKAGSMADDSSQPDSEGTSAMDSGMSEGDEDGVDFSRLKRFKKAFKVLNSARARQAINNLQARLKYLLGALVIAHVACFAVSFILINSSLSYIQQIDFAGQAARISFSALTDVRNIQYAGVEMARFGHPVLFPHQNDSVAVMSSKIDQFESFQEILYFGKGKAAEKTREYYQRPINVTEYLDLADGMGELTAEMSLWEASQHAINAFRAVAELPEAYIYNPKP</sequence>
<protein>
    <recommendedName>
        <fullName evidence="13">PAS domain-containing protein</fullName>
    </recommendedName>
</protein>
<keyword evidence="8" id="KW-1133">Transmembrane helix</keyword>
<dbReference type="CDD" id="cd00130">
    <property type="entry name" value="PAS"/>
    <property type="match status" value="2"/>
</dbReference>
<reference evidence="11" key="1">
    <citation type="submission" date="2020-11" db="EMBL/GenBank/DDBJ databases">
        <title>Chlorella ohadii genome sequencing and assembly.</title>
        <authorList>
            <person name="Murik O."/>
            <person name="Treves H."/>
            <person name="Kedem I."/>
            <person name="Shotland Y."/>
            <person name="Kaplan A."/>
        </authorList>
    </citation>
    <scope>NUCLEOTIDE SEQUENCE</scope>
    <source>
        <strain evidence="11">1</strain>
    </source>
</reference>
<keyword evidence="1" id="KW-0675">Receptor</keyword>
<feature type="region of interest" description="Disordered" evidence="7">
    <location>
        <begin position="1645"/>
        <end position="1707"/>
    </location>
</feature>
<dbReference type="CDD" id="cd09917">
    <property type="entry name" value="F-box_SF"/>
    <property type="match status" value="1"/>
</dbReference>
<dbReference type="InterPro" id="IPR013767">
    <property type="entry name" value="PAS_fold"/>
</dbReference>
<keyword evidence="12" id="KW-1185">Reference proteome</keyword>
<evidence type="ECO:0000256" key="1">
    <source>
        <dbReference type="ARBA" id="ARBA00022543"/>
    </source>
</evidence>